<dbReference type="InterPro" id="IPR036875">
    <property type="entry name" value="Znf_CCHC_sf"/>
</dbReference>
<comment type="caution">
    <text evidence="3">The sequence shown here is derived from an EMBL/GenBank/DDBJ whole genome shotgun (WGS) entry which is preliminary data.</text>
</comment>
<dbReference type="EMBL" id="JAIQCV010000011">
    <property type="protein sequence ID" value="KAH1047435.1"/>
    <property type="molecule type" value="Genomic_DNA"/>
</dbReference>
<dbReference type="PROSITE" id="PS50158">
    <property type="entry name" value="ZF_CCHC"/>
    <property type="match status" value="1"/>
</dbReference>
<reference evidence="3 4" key="1">
    <citation type="journal article" date="2021" name="Plant Biotechnol. J.">
        <title>Multi-omics assisted identification of the key and species-specific regulatory components of drought-tolerant mechanisms in Gossypium stocksii.</title>
        <authorList>
            <person name="Yu D."/>
            <person name="Ke L."/>
            <person name="Zhang D."/>
            <person name="Wu Y."/>
            <person name="Sun Y."/>
            <person name="Mei J."/>
            <person name="Sun J."/>
            <person name="Sun Y."/>
        </authorList>
    </citation>
    <scope>NUCLEOTIDE SEQUENCE [LARGE SCALE GENOMIC DNA]</scope>
    <source>
        <strain evidence="4">cv. E1</strain>
        <tissue evidence="3">Leaf</tissue>
    </source>
</reference>
<dbReference type="AlphaFoldDB" id="A0A9D3ZMP2"/>
<evidence type="ECO:0000256" key="1">
    <source>
        <dbReference type="PROSITE-ProRule" id="PRU00047"/>
    </source>
</evidence>
<protein>
    <recommendedName>
        <fullName evidence="2">CCHC-type domain-containing protein</fullName>
    </recommendedName>
</protein>
<keyword evidence="1" id="KW-0862">Zinc</keyword>
<organism evidence="3 4">
    <name type="scientific">Gossypium stocksii</name>
    <dbReference type="NCBI Taxonomy" id="47602"/>
    <lineage>
        <taxon>Eukaryota</taxon>
        <taxon>Viridiplantae</taxon>
        <taxon>Streptophyta</taxon>
        <taxon>Embryophyta</taxon>
        <taxon>Tracheophyta</taxon>
        <taxon>Spermatophyta</taxon>
        <taxon>Magnoliopsida</taxon>
        <taxon>eudicotyledons</taxon>
        <taxon>Gunneridae</taxon>
        <taxon>Pentapetalae</taxon>
        <taxon>rosids</taxon>
        <taxon>malvids</taxon>
        <taxon>Malvales</taxon>
        <taxon>Malvaceae</taxon>
        <taxon>Malvoideae</taxon>
        <taxon>Gossypium</taxon>
    </lineage>
</organism>
<keyword evidence="4" id="KW-1185">Reference proteome</keyword>
<dbReference type="GO" id="GO:0008270">
    <property type="term" value="F:zinc ion binding"/>
    <property type="evidence" value="ECO:0007669"/>
    <property type="project" value="UniProtKB-KW"/>
</dbReference>
<keyword evidence="1" id="KW-0863">Zinc-finger</keyword>
<name>A0A9D3ZMP2_9ROSI</name>
<gene>
    <name evidence="3" type="ORF">J1N35_038219</name>
</gene>
<evidence type="ECO:0000313" key="4">
    <source>
        <dbReference type="Proteomes" id="UP000828251"/>
    </source>
</evidence>
<dbReference type="GO" id="GO:0003676">
    <property type="term" value="F:nucleic acid binding"/>
    <property type="evidence" value="ECO:0007669"/>
    <property type="project" value="InterPro"/>
</dbReference>
<evidence type="ECO:0000259" key="2">
    <source>
        <dbReference type="PROSITE" id="PS50158"/>
    </source>
</evidence>
<dbReference type="SUPFAM" id="SSF57756">
    <property type="entry name" value="Retrovirus zinc finger-like domains"/>
    <property type="match status" value="1"/>
</dbReference>
<keyword evidence="1" id="KW-0479">Metal-binding</keyword>
<sequence length="100" mass="11761">MNFVKSKGIVAISSIETSEKKNREYVCYHCGNGGHIRSHCYKLMKDKRWRKIRFVQSNIATLSITSLRPQHVCNKIKGKNKTRRMIFHYCRKASHIGPYF</sequence>
<dbReference type="Proteomes" id="UP000828251">
    <property type="component" value="Unassembled WGS sequence"/>
</dbReference>
<feature type="domain" description="CCHC-type" evidence="2">
    <location>
        <begin position="27"/>
        <end position="40"/>
    </location>
</feature>
<proteinExistence type="predicted"/>
<evidence type="ECO:0000313" key="3">
    <source>
        <dbReference type="EMBL" id="KAH1047435.1"/>
    </source>
</evidence>
<dbReference type="InterPro" id="IPR001878">
    <property type="entry name" value="Znf_CCHC"/>
</dbReference>
<accession>A0A9D3ZMP2</accession>